<dbReference type="CDD" id="cd13120">
    <property type="entry name" value="BF2867_like_N"/>
    <property type="match status" value="1"/>
</dbReference>
<protein>
    <submittedName>
        <fullName evidence="3">Fimbrillin family protein</fullName>
    </submittedName>
</protein>
<dbReference type="Proteomes" id="UP001589738">
    <property type="component" value="Unassembled WGS sequence"/>
</dbReference>
<organism evidence="3 4">
    <name type="scientific">Robertmurraya beringensis</name>
    <dbReference type="NCBI Taxonomy" id="641660"/>
    <lineage>
        <taxon>Bacteria</taxon>
        <taxon>Bacillati</taxon>
        <taxon>Bacillota</taxon>
        <taxon>Bacilli</taxon>
        <taxon>Bacillales</taxon>
        <taxon>Bacillaceae</taxon>
        <taxon>Robertmurraya</taxon>
    </lineage>
</organism>
<dbReference type="PROSITE" id="PS51257">
    <property type="entry name" value="PROKAR_LIPOPROTEIN"/>
    <property type="match status" value="1"/>
</dbReference>
<name>A0ABV6KR96_9BACI</name>
<feature type="chain" id="PRO_5046476657" evidence="2">
    <location>
        <begin position="16"/>
        <end position="144"/>
    </location>
</feature>
<gene>
    <name evidence="3" type="ORF">ACFFHF_11435</name>
</gene>
<keyword evidence="2" id="KW-0732">Signal</keyword>
<evidence type="ECO:0000313" key="3">
    <source>
        <dbReference type="EMBL" id="MFC0475857.1"/>
    </source>
</evidence>
<comment type="caution">
    <text evidence="3">The sequence shown here is derived from an EMBL/GenBank/DDBJ whole genome shotgun (WGS) entry which is preliminary data.</text>
</comment>
<dbReference type="RefSeq" id="WP_160545870.1">
    <property type="nucleotide sequence ID" value="NZ_JBHLUU010000032.1"/>
</dbReference>
<evidence type="ECO:0000313" key="4">
    <source>
        <dbReference type="Proteomes" id="UP001589738"/>
    </source>
</evidence>
<feature type="compositionally biased region" description="Polar residues" evidence="1">
    <location>
        <begin position="44"/>
        <end position="63"/>
    </location>
</feature>
<accession>A0ABV6KR96</accession>
<keyword evidence="4" id="KW-1185">Reference proteome</keyword>
<evidence type="ECO:0000256" key="1">
    <source>
        <dbReference type="SAM" id="MobiDB-lite"/>
    </source>
</evidence>
<feature type="region of interest" description="Disordered" evidence="1">
    <location>
        <begin position="36"/>
        <end position="65"/>
    </location>
</feature>
<evidence type="ECO:0000256" key="2">
    <source>
        <dbReference type="SAM" id="SignalP"/>
    </source>
</evidence>
<sequence>MKRWLFILLTVLVLAACNNNPKGLSDQQEDRAGRSFVANKDTGQDNTQSRGWQRGDQNPNFLNTDGGRVDYDGYIDKARETVNATDEFEAGSIWVNGNRLWVTAYKKGQMSRQERVDAEARLHKKLIKAVPRYEIEVQVKEDRS</sequence>
<dbReference type="EMBL" id="JBHLUU010000032">
    <property type="protein sequence ID" value="MFC0475857.1"/>
    <property type="molecule type" value="Genomic_DNA"/>
</dbReference>
<proteinExistence type="predicted"/>
<reference evidence="3 4" key="1">
    <citation type="submission" date="2024-09" db="EMBL/GenBank/DDBJ databases">
        <authorList>
            <person name="Sun Q."/>
            <person name="Mori K."/>
        </authorList>
    </citation>
    <scope>NUCLEOTIDE SEQUENCE [LARGE SCALE GENOMIC DNA]</scope>
    <source>
        <strain evidence="3 4">CGMCC 1.9126</strain>
    </source>
</reference>
<feature type="signal peptide" evidence="2">
    <location>
        <begin position="1"/>
        <end position="15"/>
    </location>
</feature>